<dbReference type="Proteomes" id="UP001283361">
    <property type="component" value="Unassembled WGS sequence"/>
</dbReference>
<name>A0AAE1AVX4_9GAST</name>
<organism evidence="1 2">
    <name type="scientific">Elysia crispata</name>
    <name type="common">lettuce slug</name>
    <dbReference type="NCBI Taxonomy" id="231223"/>
    <lineage>
        <taxon>Eukaryota</taxon>
        <taxon>Metazoa</taxon>
        <taxon>Spiralia</taxon>
        <taxon>Lophotrochozoa</taxon>
        <taxon>Mollusca</taxon>
        <taxon>Gastropoda</taxon>
        <taxon>Heterobranchia</taxon>
        <taxon>Euthyneura</taxon>
        <taxon>Panpulmonata</taxon>
        <taxon>Sacoglossa</taxon>
        <taxon>Placobranchoidea</taxon>
        <taxon>Plakobranchidae</taxon>
        <taxon>Elysia</taxon>
    </lineage>
</organism>
<reference evidence="1" key="1">
    <citation type="journal article" date="2023" name="G3 (Bethesda)">
        <title>A reference genome for the long-term kleptoplast-retaining sea slug Elysia crispata morphotype clarki.</title>
        <authorList>
            <person name="Eastman K.E."/>
            <person name="Pendleton A.L."/>
            <person name="Shaikh M.A."/>
            <person name="Suttiyut T."/>
            <person name="Ogas R."/>
            <person name="Tomko P."/>
            <person name="Gavelis G."/>
            <person name="Widhalm J.R."/>
            <person name="Wisecaver J.H."/>
        </authorList>
    </citation>
    <scope>NUCLEOTIDE SEQUENCE</scope>
    <source>
        <strain evidence="1">ECLA1</strain>
    </source>
</reference>
<accession>A0AAE1AVX4</accession>
<evidence type="ECO:0000313" key="2">
    <source>
        <dbReference type="Proteomes" id="UP001283361"/>
    </source>
</evidence>
<proteinExistence type="predicted"/>
<protein>
    <submittedName>
        <fullName evidence="1">Uncharacterized protein</fullName>
    </submittedName>
</protein>
<comment type="caution">
    <text evidence="1">The sequence shown here is derived from an EMBL/GenBank/DDBJ whole genome shotgun (WGS) entry which is preliminary data.</text>
</comment>
<dbReference type="EMBL" id="JAWDGP010001093">
    <property type="protein sequence ID" value="KAK3794755.1"/>
    <property type="molecule type" value="Genomic_DNA"/>
</dbReference>
<dbReference type="AlphaFoldDB" id="A0AAE1AVX4"/>
<keyword evidence="2" id="KW-1185">Reference proteome</keyword>
<sequence>MSGAGTFGVFKNSQSRTNCQVAEFSEAKSFGGGISCEQSRGQFLGDFRTISPLTRLVKRTEKAVGSPVDLCLAWGYRATSTVLLPKPCVRRNTSVLTPSFPGVDACPTNWLCKQLGAPLWGDPNA</sequence>
<gene>
    <name evidence="1" type="ORF">RRG08_047031</name>
</gene>
<evidence type="ECO:0000313" key="1">
    <source>
        <dbReference type="EMBL" id="KAK3794755.1"/>
    </source>
</evidence>